<dbReference type="InterPro" id="IPR011010">
    <property type="entry name" value="DNA_brk_join_enz"/>
</dbReference>
<dbReference type="GO" id="GO:0006310">
    <property type="term" value="P:DNA recombination"/>
    <property type="evidence" value="ECO:0007669"/>
    <property type="project" value="UniProtKB-KW"/>
</dbReference>
<dbReference type="Pfam" id="PF00589">
    <property type="entry name" value="Phage_integrase"/>
    <property type="match status" value="1"/>
</dbReference>
<dbReference type="InterPro" id="IPR025166">
    <property type="entry name" value="Integrase_DNA_bind_dom"/>
</dbReference>
<dbReference type="InterPro" id="IPR010998">
    <property type="entry name" value="Integrase_recombinase_N"/>
</dbReference>
<dbReference type="InterPro" id="IPR038488">
    <property type="entry name" value="Integrase_DNA-bd_sf"/>
</dbReference>
<keyword evidence="2" id="KW-0229">DNA integration</keyword>
<dbReference type="Gene3D" id="1.10.150.130">
    <property type="match status" value="1"/>
</dbReference>
<evidence type="ECO:0000259" key="5">
    <source>
        <dbReference type="PROSITE" id="PS51898"/>
    </source>
</evidence>
<comment type="caution">
    <text evidence="6">The sequence shown here is derived from an EMBL/GenBank/DDBJ whole genome shotgun (WGS) entry which is preliminary data.</text>
</comment>
<gene>
    <name evidence="6" type="ORF">G6321_18335</name>
</gene>
<reference evidence="6" key="1">
    <citation type="submission" date="2020-06" db="EMBL/GenBank/DDBJ databases">
        <title>Whole Genome Sequence of Bradyrhizobium sp. Strain 323S2.</title>
        <authorList>
            <person name="Bromfield E.S.P."/>
        </authorList>
    </citation>
    <scope>NUCLEOTIDE SEQUENCE [LARGE SCALE GENOMIC DNA]</scope>
    <source>
        <strain evidence="6">323S2</strain>
    </source>
</reference>
<dbReference type="EMBL" id="JACBFH010000001">
    <property type="protein sequence ID" value="NYY90311.1"/>
    <property type="molecule type" value="Genomic_DNA"/>
</dbReference>
<comment type="similarity">
    <text evidence="1">Belongs to the 'phage' integrase family.</text>
</comment>
<dbReference type="Pfam" id="PF13356">
    <property type="entry name" value="Arm-DNA-bind_3"/>
    <property type="match status" value="1"/>
</dbReference>
<proteinExistence type="inferred from homology"/>
<dbReference type="RefSeq" id="WP_166347058.1">
    <property type="nucleotide sequence ID" value="NZ_CP088280.1"/>
</dbReference>
<evidence type="ECO:0000256" key="2">
    <source>
        <dbReference type="ARBA" id="ARBA00022908"/>
    </source>
</evidence>
<evidence type="ECO:0000256" key="4">
    <source>
        <dbReference type="ARBA" id="ARBA00023172"/>
    </source>
</evidence>
<dbReference type="InterPro" id="IPR013762">
    <property type="entry name" value="Integrase-like_cat_sf"/>
</dbReference>
<dbReference type="GO" id="GO:0015074">
    <property type="term" value="P:DNA integration"/>
    <property type="evidence" value="ECO:0007669"/>
    <property type="project" value="UniProtKB-KW"/>
</dbReference>
<dbReference type="InterPro" id="IPR002104">
    <property type="entry name" value="Integrase_catalytic"/>
</dbReference>
<protein>
    <submittedName>
        <fullName evidence="6">Tyrosine-type recombinase/integrase</fullName>
    </submittedName>
</protein>
<dbReference type="PROSITE" id="PS51898">
    <property type="entry name" value="TYR_RECOMBINASE"/>
    <property type="match status" value="1"/>
</dbReference>
<dbReference type="SUPFAM" id="SSF56349">
    <property type="entry name" value="DNA breaking-rejoining enzymes"/>
    <property type="match status" value="1"/>
</dbReference>
<evidence type="ECO:0000256" key="3">
    <source>
        <dbReference type="ARBA" id="ARBA00023125"/>
    </source>
</evidence>
<evidence type="ECO:0000256" key="1">
    <source>
        <dbReference type="ARBA" id="ARBA00008857"/>
    </source>
</evidence>
<keyword evidence="3" id="KW-0238">DNA-binding</keyword>
<dbReference type="AlphaFoldDB" id="A0A7Z0QAK9"/>
<dbReference type="Gene3D" id="3.30.160.390">
    <property type="entry name" value="Integrase, DNA-binding domain"/>
    <property type="match status" value="1"/>
</dbReference>
<name>A0A7Z0QAK9_9BRAD</name>
<dbReference type="GO" id="GO:0003677">
    <property type="term" value="F:DNA binding"/>
    <property type="evidence" value="ECO:0007669"/>
    <property type="project" value="UniProtKB-KW"/>
</dbReference>
<dbReference type="PANTHER" id="PTHR30629:SF2">
    <property type="entry name" value="PROPHAGE INTEGRASE INTS-RELATED"/>
    <property type="match status" value="1"/>
</dbReference>
<accession>A0A7Z0QAK9</accession>
<organism evidence="6">
    <name type="scientific">Bradyrhizobium barranii subsp. barranii</name>
    <dbReference type="NCBI Taxonomy" id="2823807"/>
    <lineage>
        <taxon>Bacteria</taxon>
        <taxon>Pseudomonadati</taxon>
        <taxon>Pseudomonadota</taxon>
        <taxon>Alphaproteobacteria</taxon>
        <taxon>Hyphomicrobiales</taxon>
        <taxon>Nitrobacteraceae</taxon>
        <taxon>Bradyrhizobium</taxon>
        <taxon>Bradyrhizobium barranii</taxon>
    </lineage>
</organism>
<feature type="domain" description="Tyr recombinase" evidence="5">
    <location>
        <begin position="226"/>
        <end position="413"/>
    </location>
</feature>
<dbReference type="Gene3D" id="1.10.443.10">
    <property type="entry name" value="Intergrase catalytic core"/>
    <property type="match status" value="1"/>
</dbReference>
<dbReference type="PANTHER" id="PTHR30629">
    <property type="entry name" value="PROPHAGE INTEGRASE"/>
    <property type="match status" value="1"/>
</dbReference>
<dbReference type="InterPro" id="IPR050808">
    <property type="entry name" value="Phage_Integrase"/>
</dbReference>
<sequence>MGRISRRKRLTDQSVQRLKYDSKIAPTNGRLEINDELCPGLILRVTPRGAKSFSVIYKIPGEGGVTAAGRLLTGRQHRVTLGATPPLDLKSARDRAKEILRAATEGRDLRQEHIASHLRRHQNTFARTFQRFIDQEIKPNVSSWRNVERVLRIHALPLWADKSLHDIRRSDIHAVLDGLISRGLRGAGSEVRKHLSRFFNWAADRELISDNPLSGLKRSDLGSNPEAGRALTDLELRAIWHSACSLGYPFGALFRLLMLTGQRRNDWAHVRSSEVDFGNCWLEIPRARYKSRRDHVVPLSAQAMSILSSLPSCSSPAAFLFSSREGRVPVSGFSKAKAKVDYEASATLQLDGQSLASYRLHDFRVTCETRLATLGFNQDIRDAVLGHAKRGLQRTYNKYDYHDEKRTALEAYAVHLARVVGD</sequence>
<evidence type="ECO:0000313" key="6">
    <source>
        <dbReference type="EMBL" id="NYY90311.1"/>
    </source>
</evidence>
<keyword evidence="4" id="KW-0233">DNA recombination</keyword>